<dbReference type="Proteomes" id="UP000269544">
    <property type="component" value="Chromosome"/>
</dbReference>
<dbReference type="KEGG" id="piv:NCTC13079_01421"/>
<evidence type="ECO:0000313" key="2">
    <source>
        <dbReference type="Proteomes" id="UP000269544"/>
    </source>
</evidence>
<dbReference type="OrthoDB" id="9795264at2"/>
<dbReference type="RefSeq" id="WP_126466120.1">
    <property type="nucleotide sequence ID" value="NZ_LR134523.1"/>
</dbReference>
<sequence>MEKTYLNMSFADADDKSMTLRVDDPKADLTAEDVMTAVNAIIQSEVFRDRAALVRHKKAEIFTVSSRVILDQEEA</sequence>
<accession>A0A3S4YLN8</accession>
<organism evidence="1 2">
    <name type="scientific">Aedoeadaptatus ivorii</name>
    <dbReference type="NCBI Taxonomy" id="54006"/>
    <lineage>
        <taxon>Bacteria</taxon>
        <taxon>Bacillati</taxon>
        <taxon>Bacillota</taxon>
        <taxon>Tissierellia</taxon>
        <taxon>Tissierellales</taxon>
        <taxon>Peptoniphilaceae</taxon>
        <taxon>Aedoeadaptatus</taxon>
    </lineage>
</organism>
<reference evidence="1 2" key="1">
    <citation type="submission" date="2018-12" db="EMBL/GenBank/DDBJ databases">
        <authorList>
            <consortium name="Pathogen Informatics"/>
        </authorList>
    </citation>
    <scope>NUCLEOTIDE SEQUENCE [LARGE SCALE GENOMIC DNA]</scope>
    <source>
        <strain evidence="1 2">NCTC13079</strain>
    </source>
</reference>
<name>A0A3S4YLN8_9FIRM</name>
<dbReference type="Pfam" id="PF11148">
    <property type="entry name" value="DUF2922"/>
    <property type="match status" value="1"/>
</dbReference>
<dbReference type="EMBL" id="LR134523">
    <property type="protein sequence ID" value="VEJ36217.1"/>
    <property type="molecule type" value="Genomic_DNA"/>
</dbReference>
<proteinExistence type="predicted"/>
<dbReference type="AlphaFoldDB" id="A0A3S4YLN8"/>
<evidence type="ECO:0000313" key="1">
    <source>
        <dbReference type="EMBL" id="VEJ36217.1"/>
    </source>
</evidence>
<protein>
    <submittedName>
        <fullName evidence="1">Protein of uncharacterized function (DUF2922)</fullName>
    </submittedName>
</protein>
<dbReference type="InterPro" id="IPR021321">
    <property type="entry name" value="DUF2922"/>
</dbReference>
<gene>
    <name evidence="1" type="ORF">NCTC13079_01421</name>
</gene>
<keyword evidence="2" id="KW-1185">Reference proteome</keyword>